<comment type="caution">
    <text evidence="2">The sequence shown here is derived from an EMBL/GenBank/DDBJ whole genome shotgun (WGS) entry which is preliminary data.</text>
</comment>
<evidence type="ECO:0000256" key="1">
    <source>
        <dbReference type="SAM" id="SignalP"/>
    </source>
</evidence>
<name>A0ABN1EPC5_9PROT</name>
<feature type="signal peptide" evidence="1">
    <location>
        <begin position="1"/>
        <end position="19"/>
    </location>
</feature>
<reference evidence="2 3" key="1">
    <citation type="journal article" date="2019" name="Int. J. Syst. Evol. Microbiol.">
        <title>The Global Catalogue of Microorganisms (GCM) 10K type strain sequencing project: providing services to taxonomists for standard genome sequencing and annotation.</title>
        <authorList>
            <consortium name="The Broad Institute Genomics Platform"/>
            <consortium name="The Broad Institute Genome Sequencing Center for Infectious Disease"/>
            <person name="Wu L."/>
            <person name="Ma J."/>
        </authorList>
    </citation>
    <scope>NUCLEOTIDE SEQUENCE [LARGE SCALE GENOMIC DNA]</scope>
    <source>
        <strain evidence="2 3">JCM 15089</strain>
    </source>
</reference>
<evidence type="ECO:0000313" key="2">
    <source>
        <dbReference type="EMBL" id="GAA0569967.1"/>
    </source>
</evidence>
<evidence type="ECO:0000313" key="3">
    <source>
        <dbReference type="Proteomes" id="UP001499951"/>
    </source>
</evidence>
<sequence length="456" mass="49644">MRKAAFLIAICGIALPAAAQENDDLARIPGAVEEAAPPPATAEDHGKYSLANAFGWYGYRGTFVVSPGAAVPSRWNDRVSADALVTWKLSDTLRITASDVLAASFADGIGFPRQSVRNDLRELYATWEAAPETYLEAGRINVRYGVAFGYNPTDFFRARTSVAQSSSDPGAMRNNRLGTVMLRGQHVFDGGSLEVIYAPKLHSPVPMGGLAWPLDPKIDQTNGSDRVSASFSFELEEFSPQVLAFYDSGRLKFGFNASHPIGNSIIAYASWAGGEAPSVIVDAIAFGKRTRMLPSYVPVLPPVASGRGFKNDVSVGAYWNGEDKETISIEYNFHQAGLSQDQWRSWFATGANPMLSSLMWYIRGYAADRQDPTSRHQAFVRADWIEPFHILHADLNAYVMTNLADGSCTGQLGASYDLSDYWSVAAFVSGTTGGRRSEWGSLRGSSSAILQIVRYL</sequence>
<dbReference type="EMBL" id="BAAADD010000004">
    <property type="protein sequence ID" value="GAA0569967.1"/>
    <property type="molecule type" value="Genomic_DNA"/>
</dbReference>
<evidence type="ECO:0008006" key="4">
    <source>
        <dbReference type="Google" id="ProtNLM"/>
    </source>
</evidence>
<dbReference type="Proteomes" id="UP001499951">
    <property type="component" value="Unassembled WGS sequence"/>
</dbReference>
<keyword evidence="3" id="KW-1185">Reference proteome</keyword>
<proteinExistence type="predicted"/>
<feature type="chain" id="PRO_5047119457" description="Alginate export domain-containing protein" evidence="1">
    <location>
        <begin position="20"/>
        <end position="456"/>
    </location>
</feature>
<organism evidence="2 3">
    <name type="scientific">Rhizomicrobium electricum</name>
    <dbReference type="NCBI Taxonomy" id="480070"/>
    <lineage>
        <taxon>Bacteria</taxon>
        <taxon>Pseudomonadati</taxon>
        <taxon>Pseudomonadota</taxon>
        <taxon>Alphaproteobacteria</taxon>
        <taxon>Micropepsales</taxon>
        <taxon>Micropepsaceae</taxon>
        <taxon>Rhizomicrobium</taxon>
    </lineage>
</organism>
<dbReference type="RefSeq" id="WP_166929490.1">
    <property type="nucleotide sequence ID" value="NZ_BAAADD010000004.1"/>
</dbReference>
<keyword evidence="1" id="KW-0732">Signal</keyword>
<protein>
    <recommendedName>
        <fullName evidence="4">Alginate export domain-containing protein</fullName>
    </recommendedName>
</protein>
<gene>
    <name evidence="2" type="ORF">GCM10008942_18420</name>
</gene>
<accession>A0ABN1EPC5</accession>